<protein>
    <submittedName>
        <fullName evidence="2">Glycoside hydrolase</fullName>
    </submittedName>
</protein>
<reference evidence="2" key="2">
    <citation type="submission" date="2021-04" db="EMBL/GenBank/DDBJ databases">
        <authorList>
            <person name="Podell S."/>
        </authorList>
    </citation>
    <scope>NUCLEOTIDE SEQUENCE</scope>
    <source>
        <strain evidence="2">Hildebrandi</strain>
    </source>
</reference>
<proteinExistence type="predicted"/>
<dbReference type="GO" id="GO:0071966">
    <property type="term" value="P:fungal-type cell wall polysaccharide metabolic process"/>
    <property type="evidence" value="ECO:0007669"/>
    <property type="project" value="TreeGrafter"/>
</dbReference>
<organism evidence="2 3">
    <name type="scientific">Nitzschia inconspicua</name>
    <dbReference type="NCBI Taxonomy" id="303405"/>
    <lineage>
        <taxon>Eukaryota</taxon>
        <taxon>Sar</taxon>
        <taxon>Stramenopiles</taxon>
        <taxon>Ochrophyta</taxon>
        <taxon>Bacillariophyta</taxon>
        <taxon>Bacillariophyceae</taxon>
        <taxon>Bacillariophycidae</taxon>
        <taxon>Bacillariales</taxon>
        <taxon>Bacillariaceae</taxon>
        <taxon>Nitzschia</taxon>
    </lineage>
</organism>
<dbReference type="AlphaFoldDB" id="A0A9K3M557"/>
<gene>
    <name evidence="2" type="ORF">IV203_034119</name>
</gene>
<dbReference type="InterPro" id="IPR024655">
    <property type="entry name" value="Asl1_glyco_hydro_catalytic"/>
</dbReference>
<evidence type="ECO:0000313" key="3">
    <source>
        <dbReference type="Proteomes" id="UP000693970"/>
    </source>
</evidence>
<comment type="caution">
    <text evidence="2">The sequence shown here is derived from an EMBL/GenBank/DDBJ whole genome shotgun (WGS) entry which is preliminary data.</text>
</comment>
<dbReference type="Pfam" id="PF11790">
    <property type="entry name" value="Glyco_hydro_cc"/>
    <property type="match status" value="1"/>
</dbReference>
<dbReference type="InterPro" id="IPR053183">
    <property type="entry name" value="ASL1"/>
</dbReference>
<dbReference type="PANTHER" id="PTHR34154">
    <property type="entry name" value="ALKALI-SENSITIVE LINKAGE PROTEIN 1"/>
    <property type="match status" value="1"/>
</dbReference>
<sequence length="282" mass="32114">MMAPDSMGLIRVLTGKKGACFTLRREENHQKMRTLNPFWYYSWSPTTPPLHGNVSGTIEERTDQQPTTTTIEFLPMFWGYYPKVFHKRIREVLANKPRIILGFNEPDKIAQSNVSVQSALVAWPILEDAIKDAGMPDTILLVSPSCANPLGPWMQTFMDEVNKKQLRVDIIGVHHYGGANAIAFQKRMRTIYQSYGGRPLLITELGVADWQATTVQENRFSPDNVLKFMEIILPWMAAQDWIVGYAWFPFDISNPKGTSSALFDRNNHLTPLGKYYGSFLSH</sequence>
<keyword evidence="3" id="KW-1185">Reference proteome</keyword>
<evidence type="ECO:0000313" key="2">
    <source>
        <dbReference type="EMBL" id="KAG7373395.1"/>
    </source>
</evidence>
<feature type="domain" description="Asl1-like glycosyl hydrolase catalytic" evidence="1">
    <location>
        <begin position="32"/>
        <end position="276"/>
    </location>
</feature>
<accession>A0A9K3M557</accession>
<dbReference type="EMBL" id="JAGRRH010000002">
    <property type="protein sequence ID" value="KAG7373395.1"/>
    <property type="molecule type" value="Genomic_DNA"/>
</dbReference>
<dbReference type="PANTHER" id="PTHR34154:SF3">
    <property type="entry name" value="ALKALI-SENSITIVE LINKAGE PROTEIN 1"/>
    <property type="match status" value="1"/>
</dbReference>
<reference evidence="2" key="1">
    <citation type="journal article" date="2021" name="Sci. Rep.">
        <title>Diploid genomic architecture of Nitzschia inconspicua, an elite biomass production diatom.</title>
        <authorList>
            <person name="Oliver A."/>
            <person name="Podell S."/>
            <person name="Pinowska A."/>
            <person name="Traller J.C."/>
            <person name="Smith S.R."/>
            <person name="McClure R."/>
            <person name="Beliaev A."/>
            <person name="Bohutskyi P."/>
            <person name="Hill E.A."/>
            <person name="Rabines A."/>
            <person name="Zheng H."/>
            <person name="Allen L.Z."/>
            <person name="Kuo A."/>
            <person name="Grigoriev I.V."/>
            <person name="Allen A.E."/>
            <person name="Hazlebeck D."/>
            <person name="Allen E.E."/>
        </authorList>
    </citation>
    <scope>NUCLEOTIDE SEQUENCE</scope>
    <source>
        <strain evidence="2">Hildebrandi</strain>
    </source>
</reference>
<name>A0A9K3M557_9STRA</name>
<keyword evidence="2" id="KW-0378">Hydrolase</keyword>
<dbReference type="OrthoDB" id="43654at2759"/>
<dbReference type="GO" id="GO:0016787">
    <property type="term" value="F:hydrolase activity"/>
    <property type="evidence" value="ECO:0007669"/>
    <property type="project" value="UniProtKB-KW"/>
</dbReference>
<evidence type="ECO:0000259" key="1">
    <source>
        <dbReference type="Pfam" id="PF11790"/>
    </source>
</evidence>
<dbReference type="Proteomes" id="UP000693970">
    <property type="component" value="Unassembled WGS sequence"/>
</dbReference>